<feature type="transmembrane region" description="Helical" evidence="7">
    <location>
        <begin position="6"/>
        <end position="30"/>
    </location>
</feature>
<keyword evidence="4 7" id="KW-0812">Transmembrane</keyword>
<dbReference type="RefSeq" id="WP_069328147.1">
    <property type="nucleotide sequence ID" value="NZ_MDER01000045.1"/>
</dbReference>
<feature type="transmembrane region" description="Helical" evidence="7">
    <location>
        <begin position="75"/>
        <end position="92"/>
    </location>
</feature>
<comment type="subcellular location">
    <subcellularLocation>
        <location evidence="1">Cell membrane</location>
        <topology evidence="1">Multi-pass membrane protein</topology>
    </subcellularLocation>
</comment>
<evidence type="ECO:0000256" key="1">
    <source>
        <dbReference type="ARBA" id="ARBA00004651"/>
    </source>
</evidence>
<dbReference type="Proteomes" id="UP000094578">
    <property type="component" value="Unassembled WGS sequence"/>
</dbReference>
<evidence type="ECO:0000256" key="5">
    <source>
        <dbReference type="ARBA" id="ARBA00022989"/>
    </source>
</evidence>
<feature type="transmembrane region" description="Helical" evidence="7">
    <location>
        <begin position="50"/>
        <end position="69"/>
    </location>
</feature>
<keyword evidence="9" id="KW-1185">Reference proteome</keyword>
<evidence type="ECO:0000313" key="8">
    <source>
        <dbReference type="EMBL" id="ODP27923.1"/>
    </source>
</evidence>
<proteinExistence type="inferred from homology"/>
<keyword evidence="5 7" id="KW-1133">Transmembrane helix</keyword>
<name>A0A1E3L2N9_9BACL</name>
<dbReference type="STRING" id="1886670.PTI45_02742"/>
<organism evidence="8 9">
    <name type="scientific">Paenibacillus nuruki</name>
    <dbReference type="NCBI Taxonomy" id="1886670"/>
    <lineage>
        <taxon>Bacteria</taxon>
        <taxon>Bacillati</taxon>
        <taxon>Bacillota</taxon>
        <taxon>Bacilli</taxon>
        <taxon>Bacillales</taxon>
        <taxon>Paenibacillaceae</taxon>
        <taxon>Paenibacillus</taxon>
    </lineage>
</organism>
<evidence type="ECO:0008006" key="10">
    <source>
        <dbReference type="Google" id="ProtNLM"/>
    </source>
</evidence>
<feature type="transmembrane region" description="Helical" evidence="7">
    <location>
        <begin position="113"/>
        <end position="132"/>
    </location>
</feature>
<protein>
    <recommendedName>
        <fullName evidence="10">DUF350 domain-containing protein</fullName>
    </recommendedName>
</protein>
<evidence type="ECO:0000256" key="3">
    <source>
        <dbReference type="ARBA" id="ARBA00022475"/>
    </source>
</evidence>
<evidence type="ECO:0000256" key="4">
    <source>
        <dbReference type="ARBA" id="ARBA00022692"/>
    </source>
</evidence>
<comment type="caution">
    <text evidence="8">The sequence shown here is derived from an EMBL/GenBank/DDBJ whole genome shotgun (WGS) entry which is preliminary data.</text>
</comment>
<dbReference type="AlphaFoldDB" id="A0A1E3L2N9"/>
<gene>
    <name evidence="8" type="ORF">PTI45_02742</name>
</gene>
<comment type="similarity">
    <text evidence="2">Belongs to the UPF0719 family.</text>
</comment>
<sequence>MSWNILGSIAVWTAVGAVLLFLLMYIDSLFTKYKDITEIKAGNNAVATRLVMKLFAQGYILSVAIGTSWSLGEAVLVSVVSFVILLVLELIVRFLLKKMMGLDLDEGTKQGHIGYGLLGGALQIVGALIISASL</sequence>
<reference evidence="8 9" key="1">
    <citation type="submission" date="2016-08" db="EMBL/GenBank/DDBJ databases">
        <title>Genome sequencing of Paenibacillus sp. TI45-13ar, isolated from Korean traditional nuruk.</title>
        <authorList>
            <person name="Kim S.-J."/>
        </authorList>
    </citation>
    <scope>NUCLEOTIDE SEQUENCE [LARGE SCALE GENOMIC DNA]</scope>
    <source>
        <strain evidence="8 9">TI45-13ar</strain>
    </source>
</reference>
<evidence type="ECO:0000256" key="6">
    <source>
        <dbReference type="ARBA" id="ARBA00023136"/>
    </source>
</evidence>
<accession>A0A1E3L2N9</accession>
<dbReference type="GO" id="GO:0005886">
    <property type="term" value="C:plasma membrane"/>
    <property type="evidence" value="ECO:0007669"/>
    <property type="project" value="UniProtKB-SubCell"/>
</dbReference>
<keyword evidence="3" id="KW-1003">Cell membrane</keyword>
<evidence type="ECO:0000256" key="7">
    <source>
        <dbReference type="SAM" id="Phobius"/>
    </source>
</evidence>
<evidence type="ECO:0000256" key="2">
    <source>
        <dbReference type="ARBA" id="ARBA00005779"/>
    </source>
</evidence>
<dbReference type="PATRIC" id="fig|1886670.3.peg.2787"/>
<dbReference type="InterPro" id="IPR007140">
    <property type="entry name" value="DUF350"/>
</dbReference>
<keyword evidence="6 7" id="KW-0472">Membrane</keyword>
<evidence type="ECO:0000313" key="9">
    <source>
        <dbReference type="Proteomes" id="UP000094578"/>
    </source>
</evidence>
<dbReference type="PANTHER" id="PTHR40043">
    <property type="entry name" value="UPF0719 INNER MEMBRANE PROTEIN YJFL"/>
    <property type="match status" value="1"/>
</dbReference>
<dbReference type="EMBL" id="MDER01000045">
    <property type="protein sequence ID" value="ODP27923.1"/>
    <property type="molecule type" value="Genomic_DNA"/>
</dbReference>
<dbReference type="PANTHER" id="PTHR40043:SF1">
    <property type="entry name" value="UPF0719 INNER MEMBRANE PROTEIN YJFL"/>
    <property type="match status" value="1"/>
</dbReference>
<dbReference type="Pfam" id="PF03994">
    <property type="entry name" value="DUF350"/>
    <property type="match status" value="1"/>
</dbReference>